<sequence>MLDAVSSVIIVGFVWLLSRDIQARTERRHRALINKLDTLISLSESQRGILKEIAAGNDELRTLDAETRAVATIELMARKLGVTK</sequence>
<name>A0A249MW02_SPHXE</name>
<evidence type="ECO:0000313" key="2">
    <source>
        <dbReference type="Proteomes" id="UP000217141"/>
    </source>
</evidence>
<dbReference type="RefSeq" id="WP_095687126.1">
    <property type="nucleotide sequence ID" value="NZ_CP022745.1"/>
</dbReference>
<protein>
    <submittedName>
        <fullName evidence="1">Uncharacterized protein</fullName>
    </submittedName>
</protein>
<dbReference type="EMBL" id="CP022745">
    <property type="protein sequence ID" value="ASY45344.1"/>
    <property type="molecule type" value="Genomic_DNA"/>
</dbReference>
<accession>A0A249MW02</accession>
<reference evidence="1 2" key="1">
    <citation type="submission" date="2017-08" db="EMBL/GenBank/DDBJ databases">
        <title>Whole Genome Sequence of Sphingobium hydrophobicum C1: Insights into Adaption to the Electronic-waste Contaminated Sediment.</title>
        <authorList>
            <person name="Song D."/>
            <person name="Chen X."/>
            <person name="Xu M."/>
        </authorList>
    </citation>
    <scope>NUCLEOTIDE SEQUENCE [LARGE SCALE GENOMIC DNA]</scope>
    <source>
        <strain evidence="1 2">C1</strain>
    </source>
</reference>
<evidence type="ECO:0000313" key="1">
    <source>
        <dbReference type="EMBL" id="ASY45344.1"/>
    </source>
</evidence>
<dbReference type="KEGG" id="shyd:CJD35_13560"/>
<gene>
    <name evidence="1" type="ORF">CJD35_13560</name>
</gene>
<dbReference type="Proteomes" id="UP000217141">
    <property type="component" value="Chromosome I"/>
</dbReference>
<dbReference type="AlphaFoldDB" id="A0A249MW02"/>
<proteinExistence type="predicted"/>
<organism evidence="1 2">
    <name type="scientific">Sphingobium xenophagum</name>
    <dbReference type="NCBI Taxonomy" id="121428"/>
    <lineage>
        <taxon>Bacteria</taxon>
        <taxon>Pseudomonadati</taxon>
        <taxon>Pseudomonadota</taxon>
        <taxon>Alphaproteobacteria</taxon>
        <taxon>Sphingomonadales</taxon>
        <taxon>Sphingomonadaceae</taxon>
        <taxon>Sphingobium</taxon>
    </lineage>
</organism>